<accession>A0A699ZPI9</accession>
<sequence length="39" mass="4305">IGRPPLARGRSLDGKLEYLRSAVLHQADEISDTLYQAHG</sequence>
<keyword evidence="2" id="KW-1185">Reference proteome</keyword>
<dbReference type="AlphaFoldDB" id="A0A699ZPI9"/>
<feature type="non-terminal residue" evidence="1">
    <location>
        <position position="1"/>
    </location>
</feature>
<proteinExistence type="predicted"/>
<dbReference type="EMBL" id="BLLF01001203">
    <property type="protein sequence ID" value="GFH17802.1"/>
    <property type="molecule type" value="Genomic_DNA"/>
</dbReference>
<organism evidence="1 2">
    <name type="scientific">Haematococcus lacustris</name>
    <name type="common">Green alga</name>
    <name type="synonym">Haematococcus pluvialis</name>
    <dbReference type="NCBI Taxonomy" id="44745"/>
    <lineage>
        <taxon>Eukaryota</taxon>
        <taxon>Viridiplantae</taxon>
        <taxon>Chlorophyta</taxon>
        <taxon>core chlorophytes</taxon>
        <taxon>Chlorophyceae</taxon>
        <taxon>CS clade</taxon>
        <taxon>Chlamydomonadales</taxon>
        <taxon>Haematococcaceae</taxon>
        <taxon>Haematococcus</taxon>
    </lineage>
</organism>
<name>A0A699ZPI9_HAELA</name>
<evidence type="ECO:0000313" key="2">
    <source>
        <dbReference type="Proteomes" id="UP000485058"/>
    </source>
</evidence>
<protein>
    <submittedName>
        <fullName evidence="1">Uncharacterized protein</fullName>
    </submittedName>
</protein>
<gene>
    <name evidence="1" type="ORF">HaLaN_14506</name>
</gene>
<comment type="caution">
    <text evidence="1">The sequence shown here is derived from an EMBL/GenBank/DDBJ whole genome shotgun (WGS) entry which is preliminary data.</text>
</comment>
<dbReference type="Proteomes" id="UP000485058">
    <property type="component" value="Unassembled WGS sequence"/>
</dbReference>
<reference evidence="1 2" key="1">
    <citation type="submission" date="2020-02" db="EMBL/GenBank/DDBJ databases">
        <title>Draft genome sequence of Haematococcus lacustris strain NIES-144.</title>
        <authorList>
            <person name="Morimoto D."/>
            <person name="Nakagawa S."/>
            <person name="Yoshida T."/>
            <person name="Sawayama S."/>
        </authorList>
    </citation>
    <scope>NUCLEOTIDE SEQUENCE [LARGE SCALE GENOMIC DNA]</scope>
    <source>
        <strain evidence="1 2">NIES-144</strain>
    </source>
</reference>
<evidence type="ECO:0000313" key="1">
    <source>
        <dbReference type="EMBL" id="GFH17802.1"/>
    </source>
</evidence>